<reference evidence="1 2" key="1">
    <citation type="journal article" date="2024" name="BMC Biol.">
        <title>Comparative genomics of Ascetosporea gives new insight into the evolutionary basis for animal parasitism in Rhizaria.</title>
        <authorList>
            <person name="Hiltunen Thoren M."/>
            <person name="Onut-Brannstrom I."/>
            <person name="Alfjorden A."/>
            <person name="Peckova H."/>
            <person name="Swords F."/>
            <person name="Hooper C."/>
            <person name="Holzer A.S."/>
            <person name="Bass D."/>
            <person name="Burki F."/>
        </authorList>
    </citation>
    <scope>NUCLEOTIDE SEQUENCE [LARGE SCALE GENOMIC DNA]</scope>
    <source>
        <strain evidence="1">20-A016</strain>
    </source>
</reference>
<comment type="caution">
    <text evidence="1">The sequence shown here is derived from an EMBL/GenBank/DDBJ whole genome shotgun (WGS) entry which is preliminary data.</text>
</comment>
<organism evidence="1 2">
    <name type="scientific">Bonamia ostreae</name>
    <dbReference type="NCBI Taxonomy" id="126728"/>
    <lineage>
        <taxon>Eukaryota</taxon>
        <taxon>Sar</taxon>
        <taxon>Rhizaria</taxon>
        <taxon>Endomyxa</taxon>
        <taxon>Ascetosporea</taxon>
        <taxon>Haplosporida</taxon>
        <taxon>Bonamia</taxon>
    </lineage>
</organism>
<keyword evidence="2" id="KW-1185">Reference proteome</keyword>
<sequence length="84" mass="9844">MNGVLNKYYLNMACGKEKLPDQMNIGNQEKRTNTTDVDMDGKTLSDIIDPLEQEIFYPFEKSNMENYMLKDLFKFDDFSKTLLC</sequence>
<evidence type="ECO:0000313" key="1">
    <source>
        <dbReference type="EMBL" id="MES1918916.1"/>
    </source>
</evidence>
<name>A0ABV2AGX3_9EUKA</name>
<protein>
    <submittedName>
        <fullName evidence="1">Uncharacterized protein</fullName>
    </submittedName>
</protein>
<gene>
    <name evidence="1" type="ORF">MHBO_000806</name>
</gene>
<accession>A0ABV2AGX3</accession>
<evidence type="ECO:0000313" key="2">
    <source>
        <dbReference type="Proteomes" id="UP001439008"/>
    </source>
</evidence>
<dbReference type="EMBL" id="JBDODL010000154">
    <property type="protein sequence ID" value="MES1918916.1"/>
    <property type="molecule type" value="Genomic_DNA"/>
</dbReference>
<proteinExistence type="predicted"/>
<dbReference type="Proteomes" id="UP001439008">
    <property type="component" value="Unassembled WGS sequence"/>
</dbReference>